<gene>
    <name evidence="1" type="ORF">B4077_6177</name>
</gene>
<comment type="caution">
    <text evidence="1">The sequence shown here is derived from an EMBL/GenBank/DDBJ whole genome shotgun (WGS) entry which is preliminary data.</text>
</comment>
<protein>
    <submittedName>
        <fullName evidence="1">Uncharacterized protein</fullName>
    </submittedName>
</protein>
<dbReference type="EMBL" id="LCYI01000061">
    <property type="protein sequence ID" value="KLA22396.1"/>
    <property type="molecule type" value="Genomic_DNA"/>
</dbReference>
<organism evidence="1 2">
    <name type="scientific">Bacillus cereus</name>
    <dbReference type="NCBI Taxonomy" id="1396"/>
    <lineage>
        <taxon>Bacteria</taxon>
        <taxon>Bacillati</taxon>
        <taxon>Bacillota</taxon>
        <taxon>Bacilli</taxon>
        <taxon>Bacillales</taxon>
        <taxon>Bacillaceae</taxon>
        <taxon>Bacillus</taxon>
        <taxon>Bacillus cereus group</taxon>
    </lineage>
</organism>
<accession>A0A0G8EDW3</accession>
<evidence type="ECO:0000313" key="2">
    <source>
        <dbReference type="Proteomes" id="UP000035214"/>
    </source>
</evidence>
<dbReference type="AlphaFoldDB" id="A0A0G8EDW3"/>
<proteinExistence type="predicted"/>
<dbReference type="PATRIC" id="fig|1396.428.peg.2448"/>
<reference evidence="1 2" key="1">
    <citation type="submission" date="2015-04" db="EMBL/GenBank/DDBJ databases">
        <title>Draft Genome Sequences of Eight Spore-Forming Food Isolates of Bacillus cereus Genome sequencing.</title>
        <authorList>
            <person name="Krawcyk A.O."/>
            <person name="de Jong A."/>
            <person name="Eijlander R.T."/>
            <person name="Berendsen E.M."/>
            <person name="Holsappel S."/>
            <person name="Wells-Bennik M."/>
            <person name="Kuipers O.P."/>
        </authorList>
    </citation>
    <scope>NUCLEOTIDE SEQUENCE [LARGE SCALE GENOMIC DNA]</scope>
    <source>
        <strain evidence="1 2">B4077</strain>
    </source>
</reference>
<evidence type="ECO:0000313" key="1">
    <source>
        <dbReference type="EMBL" id="KLA22396.1"/>
    </source>
</evidence>
<dbReference type="Proteomes" id="UP000035214">
    <property type="component" value="Unassembled WGS sequence"/>
</dbReference>
<name>A0A0G8EDW3_BACCE</name>
<sequence length="38" mass="4459">MFMNNGKEYKFNVHSEQLLGVILMDGYEKSAYIALFEK</sequence>